<dbReference type="AlphaFoldDB" id="A0A1L0DFT1"/>
<dbReference type="GO" id="GO:0016538">
    <property type="term" value="F:cyclin-dependent protein serine/threonine kinase regulator activity"/>
    <property type="evidence" value="ECO:0007669"/>
    <property type="project" value="UniProtKB-ARBA"/>
</dbReference>
<keyword evidence="4" id="KW-0131">Cell cycle</keyword>
<dbReference type="EMBL" id="LT635767">
    <property type="protein sequence ID" value="SGZ54768.1"/>
    <property type="molecule type" value="Genomic_DNA"/>
</dbReference>
<evidence type="ECO:0000256" key="3">
    <source>
        <dbReference type="ARBA" id="ARBA00023127"/>
    </source>
</evidence>
<dbReference type="FunFam" id="1.10.472.10:FF:000080">
    <property type="entry name" value="G1/S-specific cyclin"/>
    <property type="match status" value="1"/>
</dbReference>
<protein>
    <submittedName>
        <fullName evidence="7">CIC11C00000002973</fullName>
    </submittedName>
</protein>
<dbReference type="InterPro" id="IPR048258">
    <property type="entry name" value="Cyclins_cyclin-box"/>
</dbReference>
<dbReference type="InterPro" id="IPR036915">
    <property type="entry name" value="Cyclin-like_sf"/>
</dbReference>
<dbReference type="InterPro" id="IPR006671">
    <property type="entry name" value="Cyclin_N"/>
</dbReference>
<name>A0A1L0DFT1_9ASCO</name>
<keyword evidence="3 5" id="KW-0195">Cyclin</keyword>
<evidence type="ECO:0000313" key="7">
    <source>
        <dbReference type="EMBL" id="SGZ54768.1"/>
    </source>
</evidence>
<evidence type="ECO:0000259" key="6">
    <source>
        <dbReference type="SMART" id="SM00385"/>
    </source>
</evidence>
<evidence type="ECO:0000256" key="5">
    <source>
        <dbReference type="RuleBase" id="RU000383"/>
    </source>
</evidence>
<dbReference type="PANTHER" id="PTHR10177">
    <property type="entry name" value="CYCLINS"/>
    <property type="match status" value="1"/>
</dbReference>
<dbReference type="GO" id="GO:0051726">
    <property type="term" value="P:regulation of cell cycle"/>
    <property type="evidence" value="ECO:0007669"/>
    <property type="project" value="UniProtKB-ARBA"/>
</dbReference>
<gene>
    <name evidence="7" type="ORF">SAMEA4029009_CIC11G00000002973</name>
</gene>
<comment type="similarity">
    <text evidence="1 5">Belongs to the cyclin family.</text>
</comment>
<dbReference type="Gene3D" id="1.10.472.10">
    <property type="entry name" value="Cyclin-like"/>
    <property type="match status" value="2"/>
</dbReference>
<reference evidence="7 8" key="1">
    <citation type="submission" date="2016-10" db="EMBL/GenBank/DDBJ databases">
        <authorList>
            <person name="de Groot N.N."/>
        </authorList>
    </citation>
    <scope>NUCLEOTIDE SEQUENCE [LARGE SCALE GENOMIC DNA]</scope>
    <source>
        <strain evidence="7 8">PYCC 4715</strain>
    </source>
</reference>
<evidence type="ECO:0000256" key="4">
    <source>
        <dbReference type="ARBA" id="ARBA00023306"/>
    </source>
</evidence>
<evidence type="ECO:0000313" key="8">
    <source>
        <dbReference type="Proteomes" id="UP000182259"/>
    </source>
</evidence>
<organism evidence="7 8">
    <name type="scientific">Sungouiella intermedia</name>
    <dbReference type="NCBI Taxonomy" id="45354"/>
    <lineage>
        <taxon>Eukaryota</taxon>
        <taxon>Fungi</taxon>
        <taxon>Dikarya</taxon>
        <taxon>Ascomycota</taxon>
        <taxon>Saccharomycotina</taxon>
        <taxon>Pichiomycetes</taxon>
        <taxon>Metschnikowiaceae</taxon>
        <taxon>Sungouiella</taxon>
    </lineage>
</organism>
<dbReference type="InterPro" id="IPR039361">
    <property type="entry name" value="Cyclin"/>
</dbReference>
<keyword evidence="2" id="KW-0132">Cell division</keyword>
<feature type="domain" description="Cyclin-like" evidence="6">
    <location>
        <begin position="78"/>
        <end position="164"/>
    </location>
</feature>
<accession>A0A1L0DFT1</accession>
<dbReference type="Proteomes" id="UP000182259">
    <property type="component" value="Chromosome IV"/>
</dbReference>
<dbReference type="InterPro" id="IPR013763">
    <property type="entry name" value="Cyclin-like_dom"/>
</dbReference>
<dbReference type="GO" id="GO:0051301">
    <property type="term" value="P:cell division"/>
    <property type="evidence" value="ECO:0007669"/>
    <property type="project" value="UniProtKB-KW"/>
</dbReference>
<sequence>MSNSPDMFHNVRVSQASYKASQINVQLSEYAAHKLLVDEYKEDMYMHLLALEHKTRPNLYLIQQQPEINLRMRPLLLDFLMDVIHKLNLSKSTFPLTVNIIDRYCSVRIVKKQHYQLLGLTALWIACKNLDSKFRIPTLNDLCKYCCHCYDKKLFLEMENHVLKSLGWQVDAPTFDAFIDMYIHTLAQSPFLAGSRNPHKVCNDVKVVAIYICELIQFYPNIYFNYTSPKIALLSVSFACMIREVGDRAFDVAAFLSLVASTSAEVILSQSEFDQAFALLIKVLKCPPPSLKTKYFNDGSRYLRLMKLLISFTKLHLAPSLGLSSPVASQTTTSSATASFHLTPTHLAVLGGVVARTPLQSVGSTTPKYPATPTLLTISPKIANSGNYDHKRPALTKSVSTSSYASYKSDESRKTLPLPNLLPGKDQGFFGTKRSSPSESAPLVKRSKSITKAVFYIL</sequence>
<evidence type="ECO:0000256" key="2">
    <source>
        <dbReference type="ARBA" id="ARBA00022618"/>
    </source>
</evidence>
<proteinExistence type="inferred from homology"/>
<dbReference type="SMART" id="SM00385">
    <property type="entry name" value="CYCLIN"/>
    <property type="match status" value="1"/>
</dbReference>
<dbReference type="PROSITE" id="PS00292">
    <property type="entry name" value="CYCLINS"/>
    <property type="match status" value="1"/>
</dbReference>
<dbReference type="CDD" id="cd20559">
    <property type="entry name" value="CYCLIN_ScCLN_like"/>
    <property type="match status" value="1"/>
</dbReference>
<evidence type="ECO:0000256" key="1">
    <source>
        <dbReference type="ARBA" id="ARBA00008742"/>
    </source>
</evidence>
<dbReference type="Pfam" id="PF00134">
    <property type="entry name" value="Cyclin_N"/>
    <property type="match status" value="1"/>
</dbReference>
<dbReference type="SUPFAM" id="SSF47954">
    <property type="entry name" value="Cyclin-like"/>
    <property type="match status" value="1"/>
</dbReference>